<keyword evidence="2" id="KW-1185">Reference proteome</keyword>
<dbReference type="EMBL" id="KV419411">
    <property type="protein sequence ID" value="KZS92123.1"/>
    <property type="molecule type" value="Genomic_DNA"/>
</dbReference>
<protein>
    <submittedName>
        <fullName evidence="1">Uncharacterized protein</fullName>
    </submittedName>
</protein>
<evidence type="ECO:0000313" key="2">
    <source>
        <dbReference type="Proteomes" id="UP000076722"/>
    </source>
</evidence>
<dbReference type="Proteomes" id="UP000076722">
    <property type="component" value="Unassembled WGS sequence"/>
</dbReference>
<gene>
    <name evidence="1" type="ORF">SISNIDRAFT_466984</name>
</gene>
<evidence type="ECO:0000313" key="1">
    <source>
        <dbReference type="EMBL" id="KZS92123.1"/>
    </source>
</evidence>
<proteinExistence type="predicted"/>
<name>A0A164T6P9_9AGAM</name>
<sequence length="267" mass="29767">MSTTDLLHKVNEWSPEVSSKSKYALSGRNPEDFPQDVYASPALLLFQRPIAVIHLMQLFHLSTPVAPANYKVFLTSLTSDRKTNPDFARISEVELGRTSAFIGAFKDAVHRQEFEQGSRDGPTPFDGRTEVLPKPEDSHGLMAVLALDTDPNNTRAQVMAQCELPTGAASSTDPSPNHTALVHVMSEPQNQQSDLRNVRCGCDRYNSVKNCPEHEYELEGERLALQELRDAFDPSENLPEDEDAFLAFVAQRIRDLSAYHSPARAKM</sequence>
<organism evidence="1 2">
    <name type="scientific">Sistotremastrum niveocremeum HHB9708</name>
    <dbReference type="NCBI Taxonomy" id="1314777"/>
    <lineage>
        <taxon>Eukaryota</taxon>
        <taxon>Fungi</taxon>
        <taxon>Dikarya</taxon>
        <taxon>Basidiomycota</taxon>
        <taxon>Agaricomycotina</taxon>
        <taxon>Agaricomycetes</taxon>
        <taxon>Sistotremastrales</taxon>
        <taxon>Sistotremastraceae</taxon>
        <taxon>Sertulicium</taxon>
        <taxon>Sertulicium niveocremeum</taxon>
    </lineage>
</organism>
<accession>A0A164T6P9</accession>
<dbReference type="AlphaFoldDB" id="A0A164T6P9"/>
<reference evidence="1 2" key="1">
    <citation type="journal article" date="2016" name="Mol. Biol. Evol.">
        <title>Comparative Genomics of Early-Diverging Mushroom-Forming Fungi Provides Insights into the Origins of Lignocellulose Decay Capabilities.</title>
        <authorList>
            <person name="Nagy L.G."/>
            <person name="Riley R."/>
            <person name="Tritt A."/>
            <person name="Adam C."/>
            <person name="Daum C."/>
            <person name="Floudas D."/>
            <person name="Sun H."/>
            <person name="Yadav J.S."/>
            <person name="Pangilinan J."/>
            <person name="Larsson K.H."/>
            <person name="Matsuura K."/>
            <person name="Barry K."/>
            <person name="Labutti K."/>
            <person name="Kuo R."/>
            <person name="Ohm R.A."/>
            <person name="Bhattacharya S.S."/>
            <person name="Shirouzu T."/>
            <person name="Yoshinaga Y."/>
            <person name="Martin F.M."/>
            <person name="Grigoriev I.V."/>
            <person name="Hibbett D.S."/>
        </authorList>
    </citation>
    <scope>NUCLEOTIDE SEQUENCE [LARGE SCALE GENOMIC DNA]</scope>
    <source>
        <strain evidence="1 2">HHB9708</strain>
    </source>
</reference>